<keyword evidence="5" id="KW-1185">Reference proteome</keyword>
<evidence type="ECO:0000313" key="4">
    <source>
        <dbReference type="EMBL" id="SDM30688.1"/>
    </source>
</evidence>
<gene>
    <name evidence="4" type="ORF">SAMN05421823_11235</name>
</gene>
<reference evidence="4 5" key="1">
    <citation type="submission" date="2016-10" db="EMBL/GenBank/DDBJ databases">
        <authorList>
            <person name="de Groot N.N."/>
        </authorList>
    </citation>
    <scope>NUCLEOTIDE SEQUENCE [LARGE SCALE GENOMIC DNA]</scope>
    <source>
        <strain evidence="4 5">DSM 25186</strain>
    </source>
</reference>
<evidence type="ECO:0000259" key="3">
    <source>
        <dbReference type="Pfam" id="PF13828"/>
    </source>
</evidence>
<name>A0A1G9S547_9BACT</name>
<feature type="chain" id="PRO_5011558003" description="DUF4190 domain-containing protein" evidence="2">
    <location>
        <begin position="21"/>
        <end position="205"/>
    </location>
</feature>
<dbReference type="AlphaFoldDB" id="A0A1G9S547"/>
<sequence length="205" mass="22082">MKTFMGLLVLLGLMAMNSCSKPRYYAFATQAATTSQSKPVEAPVLPATPPASEVEEVVFTASTQPDAPVALAPIPEQLPERPKAKLLSVPATPLSPRQMQREIRKNLRQLDKVEKVQLRQHTQHAASRPKRMVGFAIVSLVFGLVGLFVIGIVAGVLAILFGAIALNKISNDPTRFKGRGMGVAGIVLGIVDAFGTFIIMSNRNH</sequence>
<keyword evidence="1" id="KW-1133">Transmembrane helix</keyword>
<accession>A0A1G9S547</accession>
<dbReference type="Pfam" id="PF13828">
    <property type="entry name" value="DUF4190"/>
    <property type="match status" value="1"/>
</dbReference>
<proteinExistence type="predicted"/>
<protein>
    <recommendedName>
        <fullName evidence="3">DUF4190 domain-containing protein</fullName>
    </recommendedName>
</protein>
<evidence type="ECO:0000256" key="1">
    <source>
        <dbReference type="SAM" id="Phobius"/>
    </source>
</evidence>
<dbReference type="RefSeq" id="WP_089687024.1">
    <property type="nucleotide sequence ID" value="NZ_FNFO01000012.1"/>
</dbReference>
<evidence type="ECO:0000313" key="5">
    <source>
        <dbReference type="Proteomes" id="UP000198510"/>
    </source>
</evidence>
<keyword evidence="1" id="KW-0812">Transmembrane</keyword>
<dbReference type="STRING" id="1075417.SAMN05421823_11235"/>
<feature type="signal peptide" evidence="2">
    <location>
        <begin position="1"/>
        <end position="20"/>
    </location>
</feature>
<evidence type="ECO:0000256" key="2">
    <source>
        <dbReference type="SAM" id="SignalP"/>
    </source>
</evidence>
<keyword evidence="2" id="KW-0732">Signal</keyword>
<dbReference type="Proteomes" id="UP000198510">
    <property type="component" value="Unassembled WGS sequence"/>
</dbReference>
<dbReference type="InterPro" id="IPR025241">
    <property type="entry name" value="DUF4190"/>
</dbReference>
<dbReference type="EMBL" id="FNFO01000012">
    <property type="protein sequence ID" value="SDM30688.1"/>
    <property type="molecule type" value="Genomic_DNA"/>
</dbReference>
<feature type="transmembrane region" description="Helical" evidence="1">
    <location>
        <begin position="178"/>
        <end position="200"/>
    </location>
</feature>
<feature type="transmembrane region" description="Helical" evidence="1">
    <location>
        <begin position="133"/>
        <end position="166"/>
    </location>
</feature>
<keyword evidence="1" id="KW-0472">Membrane</keyword>
<feature type="domain" description="DUF4190" evidence="3">
    <location>
        <begin position="136"/>
        <end position="196"/>
    </location>
</feature>
<organism evidence="4 5">
    <name type="scientific">Catalinimonas alkaloidigena</name>
    <dbReference type="NCBI Taxonomy" id="1075417"/>
    <lineage>
        <taxon>Bacteria</taxon>
        <taxon>Pseudomonadati</taxon>
        <taxon>Bacteroidota</taxon>
        <taxon>Cytophagia</taxon>
        <taxon>Cytophagales</taxon>
        <taxon>Catalimonadaceae</taxon>
        <taxon>Catalinimonas</taxon>
    </lineage>
</organism>